<evidence type="ECO:0000313" key="3">
    <source>
        <dbReference type="EMBL" id="GAA4469869.1"/>
    </source>
</evidence>
<evidence type="ECO:0000313" key="4">
    <source>
        <dbReference type="Proteomes" id="UP001501175"/>
    </source>
</evidence>
<reference evidence="4" key="1">
    <citation type="journal article" date="2019" name="Int. J. Syst. Evol. Microbiol.">
        <title>The Global Catalogue of Microorganisms (GCM) 10K type strain sequencing project: providing services to taxonomists for standard genome sequencing and annotation.</title>
        <authorList>
            <consortium name="The Broad Institute Genomics Platform"/>
            <consortium name="The Broad Institute Genome Sequencing Center for Infectious Disease"/>
            <person name="Wu L."/>
            <person name="Ma J."/>
        </authorList>
    </citation>
    <scope>NUCLEOTIDE SEQUENCE [LARGE SCALE GENOMIC DNA]</scope>
    <source>
        <strain evidence="4">JCM 17927</strain>
    </source>
</reference>
<dbReference type="Proteomes" id="UP001501175">
    <property type="component" value="Unassembled WGS sequence"/>
</dbReference>
<organism evidence="3 4">
    <name type="scientific">Nibrella saemangeumensis</name>
    <dbReference type="NCBI Taxonomy" id="1084526"/>
    <lineage>
        <taxon>Bacteria</taxon>
        <taxon>Pseudomonadati</taxon>
        <taxon>Bacteroidota</taxon>
        <taxon>Cytophagia</taxon>
        <taxon>Cytophagales</taxon>
        <taxon>Spirosomataceae</taxon>
        <taxon>Nibrella</taxon>
    </lineage>
</organism>
<proteinExistence type="predicted"/>
<keyword evidence="4" id="KW-1185">Reference proteome</keyword>
<gene>
    <name evidence="3" type="ORF">GCM10023189_57550</name>
</gene>
<accession>A0ABP8NQZ8</accession>
<feature type="region of interest" description="Disordered" evidence="2">
    <location>
        <begin position="15"/>
        <end position="48"/>
    </location>
</feature>
<evidence type="ECO:0000256" key="1">
    <source>
        <dbReference type="SAM" id="Coils"/>
    </source>
</evidence>
<dbReference type="EMBL" id="BAABHD010000084">
    <property type="protein sequence ID" value="GAA4469869.1"/>
    <property type="molecule type" value="Genomic_DNA"/>
</dbReference>
<evidence type="ECO:0000256" key="2">
    <source>
        <dbReference type="SAM" id="MobiDB-lite"/>
    </source>
</evidence>
<comment type="caution">
    <text evidence="3">The sequence shown here is derived from an EMBL/GenBank/DDBJ whole genome shotgun (WGS) entry which is preliminary data.</text>
</comment>
<evidence type="ECO:0008006" key="5">
    <source>
        <dbReference type="Google" id="ProtNLM"/>
    </source>
</evidence>
<feature type="compositionally biased region" description="Polar residues" evidence="2">
    <location>
        <begin position="15"/>
        <end position="24"/>
    </location>
</feature>
<feature type="compositionally biased region" description="Basic and acidic residues" evidence="2">
    <location>
        <begin position="25"/>
        <end position="48"/>
    </location>
</feature>
<protein>
    <recommendedName>
        <fullName evidence="5">Lipoprotein</fullName>
    </recommendedName>
</protein>
<feature type="coiled-coil region" evidence="1">
    <location>
        <begin position="50"/>
        <end position="133"/>
    </location>
</feature>
<name>A0ABP8NQZ8_9BACT</name>
<keyword evidence="1" id="KW-0175">Coiled coil</keyword>
<sequence length="145" mass="17997">MLVAIATLAVGCNSQRPYTGARTGSTDRYDERYDNRRNDGRRDDGLTMRDTRLERQLRRYENELNLTNRQKRELDNIVQKYERRGLNRDEQTYREAYRRLQQQKRQELLSVLTSRQRDTLRRLEERNRDYRDRDYRDRDYRRNRS</sequence>